<evidence type="ECO:0000259" key="10">
    <source>
        <dbReference type="PROSITE" id="PS50162"/>
    </source>
</evidence>
<dbReference type="Pfam" id="PF08423">
    <property type="entry name" value="Rad51"/>
    <property type="match status" value="1"/>
</dbReference>
<comment type="subcellular location">
    <subcellularLocation>
        <location evidence="1">Nucleus</location>
    </subcellularLocation>
</comment>
<dbReference type="PANTHER" id="PTHR22942">
    <property type="entry name" value="RECA/RAD51/RADA DNA STRAND-PAIRING FAMILY MEMBER"/>
    <property type="match status" value="1"/>
</dbReference>
<reference evidence="12" key="1">
    <citation type="journal article" date="2014" name="Genome Announc.">
        <title>De novo whole-genome sequence and genome annotation of Lichtheimia ramosa.</title>
        <authorList>
            <person name="Linde J."/>
            <person name="Schwartze V."/>
            <person name="Binder U."/>
            <person name="Lass-Florl C."/>
            <person name="Voigt K."/>
            <person name="Horn F."/>
        </authorList>
    </citation>
    <scope>NUCLEOTIDE SEQUENCE</scope>
    <source>
        <strain evidence="12">JMRC FSU:6197</strain>
    </source>
</reference>
<evidence type="ECO:0000256" key="1">
    <source>
        <dbReference type="ARBA" id="ARBA00004123"/>
    </source>
</evidence>
<dbReference type="Gene3D" id="3.40.50.300">
    <property type="entry name" value="P-loop containing nucleotide triphosphate hydrolases"/>
    <property type="match status" value="1"/>
</dbReference>
<dbReference type="GO" id="GO:0007131">
    <property type="term" value="P:reciprocal meiotic recombination"/>
    <property type="evidence" value="ECO:0007669"/>
    <property type="project" value="InterPro"/>
</dbReference>
<feature type="domain" description="RecA family profile 2" evidence="11">
    <location>
        <begin position="301"/>
        <end position="361"/>
    </location>
</feature>
<feature type="domain" description="RecA family profile 1" evidence="10">
    <location>
        <begin position="102"/>
        <end position="294"/>
    </location>
</feature>
<proteinExistence type="inferred from homology"/>
<dbReference type="Pfam" id="PF14520">
    <property type="entry name" value="HHH_5"/>
    <property type="match status" value="1"/>
</dbReference>
<dbReference type="FunFam" id="3.40.50.300:FF:002052">
    <property type="entry name" value="DNA repair protein RAD51 homolog"/>
    <property type="match status" value="1"/>
</dbReference>
<dbReference type="InterPro" id="IPR003593">
    <property type="entry name" value="AAA+_ATPase"/>
</dbReference>
<evidence type="ECO:0008006" key="13">
    <source>
        <dbReference type="Google" id="ProtNLM"/>
    </source>
</evidence>
<evidence type="ECO:0000256" key="7">
    <source>
        <dbReference type="ARBA" id="ARBA00023254"/>
    </source>
</evidence>
<protein>
    <recommendedName>
        <fullName evidence="13">Meiotic recombinase Dmc1</fullName>
    </recommendedName>
</protein>
<gene>
    <name evidence="12" type="ORF">LRAMOSA01883</name>
</gene>
<keyword evidence="5" id="KW-0238">DNA-binding</keyword>
<dbReference type="NCBIfam" id="TIGR02238">
    <property type="entry name" value="recomb_DMC1"/>
    <property type="match status" value="1"/>
</dbReference>
<dbReference type="GO" id="GO:0000794">
    <property type="term" value="C:condensed nuclear chromosome"/>
    <property type="evidence" value="ECO:0007669"/>
    <property type="project" value="TreeGrafter"/>
</dbReference>
<dbReference type="InterPro" id="IPR020588">
    <property type="entry name" value="RecA_ATP-bd"/>
</dbReference>
<accession>A0A077WLD7</accession>
<dbReference type="InterPro" id="IPR016467">
    <property type="entry name" value="DNA_recomb/repair_RecA-like"/>
</dbReference>
<keyword evidence="7" id="KW-0469">Meiosis</keyword>
<dbReference type="OrthoDB" id="10251254at2759"/>
<dbReference type="InterPro" id="IPR011940">
    <property type="entry name" value="Dmc1"/>
</dbReference>
<dbReference type="SUPFAM" id="SSF47794">
    <property type="entry name" value="Rad51 N-terminal domain-like"/>
    <property type="match status" value="1"/>
</dbReference>
<dbReference type="GO" id="GO:0003690">
    <property type="term" value="F:double-stranded DNA binding"/>
    <property type="evidence" value="ECO:0007669"/>
    <property type="project" value="TreeGrafter"/>
</dbReference>
<dbReference type="SUPFAM" id="SSF52540">
    <property type="entry name" value="P-loop containing nucleoside triphosphate hydrolases"/>
    <property type="match status" value="1"/>
</dbReference>
<dbReference type="NCBIfam" id="NF003301">
    <property type="entry name" value="PRK04301.1"/>
    <property type="match status" value="1"/>
</dbReference>
<dbReference type="EMBL" id="LK023324">
    <property type="protein sequence ID" value="CDS07934.1"/>
    <property type="molecule type" value="Genomic_DNA"/>
</dbReference>
<evidence type="ECO:0000256" key="5">
    <source>
        <dbReference type="ARBA" id="ARBA00023125"/>
    </source>
</evidence>
<dbReference type="GO" id="GO:0003697">
    <property type="term" value="F:single-stranded DNA binding"/>
    <property type="evidence" value="ECO:0007669"/>
    <property type="project" value="TreeGrafter"/>
</dbReference>
<sequence>MPPQKKEQHADQVVEDIDGDQDELFYTCIDELQSQGIGVADINKLKSAGVCTIRGAQMMTKKTLLKIKGLSETKVDKIKDAASKAQGSGFITGSDMSRFREKVVKISTGSKQFDSLLGGGVQTMSITEVFGEYRTGKTQLAHTLCVQVQLPIHQGGANSKAGKFLIHFIQHDSHLQHCYIAYIDTEGTFRPDRIRAIADRFGVDPDITLDNIAVARAWNSDHQMDLITEIAAKFAEEKGIYRLLIVDSIIALFRCDYAGRGELAERQQKLNQMLNRLTKIAEEYNVAVFLTNQVSSDPGGGMVFVSDPKKPVGGHILAHASATRVYLRKGRGEERVAKIYDSPDMPENECSYTISGGGIADVFL</sequence>
<dbReference type="PROSITE" id="PS50162">
    <property type="entry name" value="RECA_2"/>
    <property type="match status" value="1"/>
</dbReference>
<dbReference type="GO" id="GO:0005524">
    <property type="term" value="F:ATP binding"/>
    <property type="evidence" value="ECO:0007669"/>
    <property type="project" value="UniProtKB-KW"/>
</dbReference>
<evidence type="ECO:0000256" key="8">
    <source>
        <dbReference type="ARBA" id="ARBA00023306"/>
    </source>
</evidence>
<name>A0A077WLD7_9FUNG</name>
<dbReference type="PROSITE" id="PS50163">
    <property type="entry name" value="RECA_3"/>
    <property type="match status" value="1"/>
</dbReference>
<dbReference type="CDD" id="cd19514">
    <property type="entry name" value="DMC1"/>
    <property type="match status" value="1"/>
</dbReference>
<dbReference type="GO" id="GO:0000150">
    <property type="term" value="F:DNA strand exchange activity"/>
    <property type="evidence" value="ECO:0007669"/>
    <property type="project" value="InterPro"/>
</dbReference>
<keyword evidence="3 9" id="KW-0547">Nucleotide-binding</keyword>
<dbReference type="SMART" id="SM00382">
    <property type="entry name" value="AAA"/>
    <property type="match status" value="1"/>
</dbReference>
<dbReference type="GO" id="GO:0042148">
    <property type="term" value="P:DNA strand invasion"/>
    <property type="evidence" value="ECO:0007669"/>
    <property type="project" value="TreeGrafter"/>
</dbReference>
<keyword evidence="8" id="KW-0131">Cell cycle</keyword>
<keyword evidence="4 9" id="KW-0067">ATP-binding</keyword>
<dbReference type="Gene3D" id="1.10.150.20">
    <property type="entry name" value="5' to 3' exonuclease, C-terminal subdomain"/>
    <property type="match status" value="1"/>
</dbReference>
<dbReference type="InterPro" id="IPR010995">
    <property type="entry name" value="DNA_repair_Rad51/TF_NusA_a-hlx"/>
</dbReference>
<evidence type="ECO:0000256" key="4">
    <source>
        <dbReference type="ARBA" id="ARBA00022840"/>
    </source>
</evidence>
<dbReference type="InterPro" id="IPR013632">
    <property type="entry name" value="Rad51_C"/>
</dbReference>
<dbReference type="GO" id="GO:0140664">
    <property type="term" value="F:ATP-dependent DNA damage sensor activity"/>
    <property type="evidence" value="ECO:0007669"/>
    <property type="project" value="InterPro"/>
</dbReference>
<dbReference type="GO" id="GO:0070192">
    <property type="term" value="P:chromosome organization involved in meiotic cell cycle"/>
    <property type="evidence" value="ECO:0007669"/>
    <property type="project" value="TreeGrafter"/>
</dbReference>
<comment type="similarity">
    <text evidence="2">Belongs to the RecA family. DMC1 subfamily.</text>
</comment>
<evidence type="ECO:0000256" key="9">
    <source>
        <dbReference type="RuleBase" id="RU003422"/>
    </source>
</evidence>
<dbReference type="PIRSF" id="PIRSF005856">
    <property type="entry name" value="Rad51"/>
    <property type="match status" value="1"/>
</dbReference>
<evidence type="ECO:0000313" key="12">
    <source>
        <dbReference type="EMBL" id="CDS07934.1"/>
    </source>
</evidence>
<dbReference type="PANTHER" id="PTHR22942:SF30">
    <property type="entry name" value="MEIOTIC RECOMBINATION PROTEIN DMC1_LIM15 HOMOLOG"/>
    <property type="match status" value="1"/>
</dbReference>
<dbReference type="AlphaFoldDB" id="A0A077WLD7"/>
<dbReference type="GO" id="GO:0006312">
    <property type="term" value="P:mitotic recombination"/>
    <property type="evidence" value="ECO:0007669"/>
    <property type="project" value="TreeGrafter"/>
</dbReference>
<evidence type="ECO:0000256" key="6">
    <source>
        <dbReference type="ARBA" id="ARBA00023242"/>
    </source>
</evidence>
<keyword evidence="6" id="KW-0539">Nucleus</keyword>
<dbReference type="InterPro" id="IPR027417">
    <property type="entry name" value="P-loop_NTPase"/>
</dbReference>
<evidence type="ECO:0000256" key="3">
    <source>
        <dbReference type="ARBA" id="ARBA00022741"/>
    </source>
</evidence>
<organism evidence="12">
    <name type="scientific">Lichtheimia ramosa</name>
    <dbReference type="NCBI Taxonomy" id="688394"/>
    <lineage>
        <taxon>Eukaryota</taxon>
        <taxon>Fungi</taxon>
        <taxon>Fungi incertae sedis</taxon>
        <taxon>Mucoromycota</taxon>
        <taxon>Mucoromycotina</taxon>
        <taxon>Mucoromycetes</taxon>
        <taxon>Mucorales</taxon>
        <taxon>Lichtheimiaceae</taxon>
        <taxon>Lichtheimia</taxon>
    </lineage>
</organism>
<dbReference type="InterPro" id="IPR020587">
    <property type="entry name" value="RecA_monomer-monomer_interface"/>
</dbReference>
<evidence type="ECO:0000259" key="11">
    <source>
        <dbReference type="PROSITE" id="PS50163"/>
    </source>
</evidence>
<evidence type="ECO:0000256" key="2">
    <source>
        <dbReference type="ARBA" id="ARBA00008897"/>
    </source>
</evidence>
<dbReference type="GO" id="GO:0000730">
    <property type="term" value="P:DNA recombinase assembly"/>
    <property type="evidence" value="ECO:0007669"/>
    <property type="project" value="TreeGrafter"/>
</dbReference>